<dbReference type="KEGG" id="nib:GU926_09640"/>
<gene>
    <name evidence="3" type="ORF">GU926_09640</name>
</gene>
<proteinExistence type="predicted"/>
<feature type="domain" description="Secretion system C-terminal sorting" evidence="2">
    <location>
        <begin position="397"/>
        <end position="468"/>
    </location>
</feature>
<dbReference type="InterPro" id="IPR026444">
    <property type="entry name" value="Secre_tail"/>
</dbReference>
<reference evidence="3 4" key="1">
    <citation type="submission" date="2020-01" db="EMBL/GenBank/DDBJ databases">
        <authorList>
            <person name="Kim M."/>
        </authorList>
    </citation>
    <scope>NUCLEOTIDE SEQUENCE [LARGE SCALE GENOMIC DNA]</scope>
    <source>
        <strain evidence="3 4">BT10</strain>
    </source>
</reference>
<protein>
    <submittedName>
        <fullName evidence="3">T9SS type A sorting domain-containing protein</fullName>
    </submittedName>
</protein>
<keyword evidence="4" id="KW-1185">Reference proteome</keyword>
<organism evidence="3 4">
    <name type="scientific">Nibribacter ruber</name>
    <dbReference type="NCBI Taxonomy" id="2698458"/>
    <lineage>
        <taxon>Bacteria</taxon>
        <taxon>Pseudomonadati</taxon>
        <taxon>Bacteroidota</taxon>
        <taxon>Cytophagia</taxon>
        <taxon>Cytophagales</taxon>
        <taxon>Hymenobacteraceae</taxon>
        <taxon>Nibribacter</taxon>
    </lineage>
</organism>
<dbReference type="Gene3D" id="2.40.128.720">
    <property type="match status" value="1"/>
</dbReference>
<evidence type="ECO:0000313" key="4">
    <source>
        <dbReference type="Proteomes" id="UP000464214"/>
    </source>
</evidence>
<sequence>MENYYKKDEARDYLQKILVLGFLFLALALTSLAQGKKPAVTHQSAKKAAPLKKDAAQRVGLSNLSSRRTGDPARLPVNVQTYSWGSNGWNASYKSTYTYNANGQVTQLITTDGSSNTNQTKTTFAYDPATKQLTEYMFYYWENGAWALQYGNKHVLTITNNRVTQEIYQSYEEGTWKNLEKETYAYNSAGKPVEIVYYEMVDGSWVPEDKTLAEYAGGSALPTTVTEQEYNGTTWVNDEREINIVWDDASKLSTTNWRDWNDIGGEYQEFVEGAWVNVDKRATVFQENGSYIETWSEWVNNAWVASDRDVVVFDAKGNEISNQSEEWENNAWVITWGMKFQHTYNTTNDITETIVQRYDTDESSSTYKTYQNSERYVYSNFQTVLAARKELELAHVVYPNPVQDRITIKLDNTAGGTLHVLSLTGQKMLSAQLNKTVASQEIQVDQLPAGNYILQIHSGGNVRTKKIVKL</sequence>
<dbReference type="RefSeq" id="WP_160691322.1">
    <property type="nucleotide sequence ID" value="NZ_CP047897.1"/>
</dbReference>
<evidence type="ECO:0000313" key="3">
    <source>
        <dbReference type="EMBL" id="QHL87686.1"/>
    </source>
</evidence>
<dbReference type="NCBIfam" id="TIGR04183">
    <property type="entry name" value="Por_Secre_tail"/>
    <property type="match status" value="1"/>
</dbReference>
<dbReference type="EMBL" id="CP047897">
    <property type="protein sequence ID" value="QHL87686.1"/>
    <property type="molecule type" value="Genomic_DNA"/>
</dbReference>
<dbReference type="Pfam" id="PF18962">
    <property type="entry name" value="Por_Secre_tail"/>
    <property type="match status" value="1"/>
</dbReference>
<evidence type="ECO:0000259" key="2">
    <source>
        <dbReference type="Pfam" id="PF18962"/>
    </source>
</evidence>
<dbReference type="AlphaFoldDB" id="A0A6P1NV09"/>
<evidence type="ECO:0000256" key="1">
    <source>
        <dbReference type="SAM" id="MobiDB-lite"/>
    </source>
</evidence>
<dbReference type="Proteomes" id="UP000464214">
    <property type="component" value="Chromosome"/>
</dbReference>
<feature type="region of interest" description="Disordered" evidence="1">
    <location>
        <begin position="43"/>
        <end position="72"/>
    </location>
</feature>
<name>A0A6P1NV09_9BACT</name>
<accession>A0A6P1NV09</accession>